<keyword evidence="2" id="KW-1185">Reference proteome</keyword>
<gene>
    <name evidence="1" type="ORF">ACJEBI_15240</name>
</gene>
<evidence type="ECO:0000313" key="2">
    <source>
        <dbReference type="Proteomes" id="UP001623041"/>
    </source>
</evidence>
<accession>A0ABW8RJN3</accession>
<evidence type="ECO:0000313" key="1">
    <source>
        <dbReference type="EMBL" id="MFK9092827.1"/>
    </source>
</evidence>
<protein>
    <submittedName>
        <fullName evidence="1">Uncharacterized protein</fullName>
    </submittedName>
</protein>
<dbReference type="EMBL" id="JBJHQH010000011">
    <property type="protein sequence ID" value="MFK9092827.1"/>
    <property type="molecule type" value="Genomic_DNA"/>
</dbReference>
<proteinExistence type="predicted"/>
<name>A0ABW8RJN3_9BACI</name>
<dbReference type="Proteomes" id="UP001623041">
    <property type="component" value="Unassembled WGS sequence"/>
</dbReference>
<sequence>MMKSIKRQPFFKLFAPKRKNRGAMWASLLGIGVSAAVFGVTRGKRKNFALPFQNAVKNFSPKTNLNWMDNAALTEFSEELLESALKK</sequence>
<comment type="caution">
    <text evidence="1">The sequence shown here is derived from an EMBL/GenBank/DDBJ whole genome shotgun (WGS) entry which is preliminary data.</text>
</comment>
<reference evidence="1 2" key="1">
    <citation type="submission" date="2024-11" db="EMBL/GenBank/DDBJ databases">
        <authorList>
            <person name="Lucas J.A."/>
        </authorList>
    </citation>
    <scope>NUCLEOTIDE SEQUENCE [LARGE SCALE GENOMIC DNA]</scope>
    <source>
        <strain evidence="1 2">Z 5.4</strain>
    </source>
</reference>
<organism evidence="1 2">
    <name type="scientific">Bacillus salipaludis</name>
    <dbReference type="NCBI Taxonomy" id="2547811"/>
    <lineage>
        <taxon>Bacteria</taxon>
        <taxon>Bacillati</taxon>
        <taxon>Bacillota</taxon>
        <taxon>Bacilli</taxon>
        <taxon>Bacillales</taxon>
        <taxon>Bacillaceae</taxon>
        <taxon>Bacillus</taxon>
    </lineage>
</organism>